<name>A0AAE0NT05_9PEZI</name>
<proteinExistence type="predicted"/>
<dbReference type="EMBL" id="JAULSW010000003">
    <property type="protein sequence ID" value="KAK3387163.1"/>
    <property type="molecule type" value="Genomic_DNA"/>
</dbReference>
<evidence type="ECO:0000313" key="1">
    <source>
        <dbReference type="EMBL" id="KAK3387163.1"/>
    </source>
</evidence>
<dbReference type="Proteomes" id="UP001285441">
    <property type="component" value="Unassembled WGS sequence"/>
</dbReference>
<gene>
    <name evidence="1" type="ORF">B0H63DRAFT_151460</name>
</gene>
<dbReference type="AlphaFoldDB" id="A0AAE0NT05"/>
<reference evidence="1" key="2">
    <citation type="submission" date="2023-06" db="EMBL/GenBank/DDBJ databases">
        <authorList>
            <consortium name="Lawrence Berkeley National Laboratory"/>
            <person name="Haridas S."/>
            <person name="Hensen N."/>
            <person name="Bonometti L."/>
            <person name="Westerberg I."/>
            <person name="Brannstrom I.O."/>
            <person name="Guillou S."/>
            <person name="Cros-Aarteil S."/>
            <person name="Calhoun S."/>
            <person name="Kuo A."/>
            <person name="Mondo S."/>
            <person name="Pangilinan J."/>
            <person name="Riley R."/>
            <person name="LaButti K."/>
            <person name="Andreopoulos B."/>
            <person name="Lipzen A."/>
            <person name="Chen C."/>
            <person name="Yanf M."/>
            <person name="Daum C."/>
            <person name="Ng V."/>
            <person name="Clum A."/>
            <person name="Steindorff A."/>
            <person name="Ohm R."/>
            <person name="Martin F."/>
            <person name="Silar P."/>
            <person name="Natvig D."/>
            <person name="Lalanne C."/>
            <person name="Gautier V."/>
            <person name="Ament-velasquez S.L."/>
            <person name="Kruys A."/>
            <person name="Hutchinson M.I."/>
            <person name="Powell A.J."/>
            <person name="Barry K."/>
            <person name="Miller A.N."/>
            <person name="Grigoriev I.V."/>
            <person name="Debuchy R."/>
            <person name="Gladieux P."/>
            <person name="Thoren M.H."/>
            <person name="Johannesson H."/>
        </authorList>
    </citation>
    <scope>NUCLEOTIDE SEQUENCE</scope>
    <source>
        <strain evidence="1">CBS 232.78</strain>
    </source>
</reference>
<keyword evidence="2" id="KW-1185">Reference proteome</keyword>
<sequence length="161" mass="17670">MHLPVTSWPLACPLCVFVKPQGVSPPAFESNVFFYRLFATSSVFSIAPRPGVWPAEARRSGFPQLCIKDIKGGPWQGGILRLTCDPSTVSGTSSSRHPTPCGWPQATSRPRSPLFLVSFLTSHCHTGHCTKHSTLKARTETSLRALLKEGHAQRRPYTSGR</sequence>
<reference evidence="1" key="1">
    <citation type="journal article" date="2023" name="Mol. Phylogenet. Evol.">
        <title>Genome-scale phylogeny and comparative genomics of the fungal order Sordariales.</title>
        <authorList>
            <person name="Hensen N."/>
            <person name="Bonometti L."/>
            <person name="Westerberg I."/>
            <person name="Brannstrom I.O."/>
            <person name="Guillou S."/>
            <person name="Cros-Aarteil S."/>
            <person name="Calhoun S."/>
            <person name="Haridas S."/>
            <person name="Kuo A."/>
            <person name="Mondo S."/>
            <person name="Pangilinan J."/>
            <person name="Riley R."/>
            <person name="LaButti K."/>
            <person name="Andreopoulos B."/>
            <person name="Lipzen A."/>
            <person name="Chen C."/>
            <person name="Yan M."/>
            <person name="Daum C."/>
            <person name="Ng V."/>
            <person name="Clum A."/>
            <person name="Steindorff A."/>
            <person name="Ohm R.A."/>
            <person name="Martin F."/>
            <person name="Silar P."/>
            <person name="Natvig D.O."/>
            <person name="Lalanne C."/>
            <person name="Gautier V."/>
            <person name="Ament-Velasquez S.L."/>
            <person name="Kruys A."/>
            <person name="Hutchinson M.I."/>
            <person name="Powell A.J."/>
            <person name="Barry K."/>
            <person name="Miller A.N."/>
            <person name="Grigoriev I.V."/>
            <person name="Debuchy R."/>
            <person name="Gladieux P."/>
            <person name="Hiltunen Thoren M."/>
            <person name="Johannesson H."/>
        </authorList>
    </citation>
    <scope>NUCLEOTIDE SEQUENCE</scope>
    <source>
        <strain evidence="1">CBS 232.78</strain>
    </source>
</reference>
<accession>A0AAE0NT05</accession>
<organism evidence="1 2">
    <name type="scientific">Podospora didyma</name>
    <dbReference type="NCBI Taxonomy" id="330526"/>
    <lineage>
        <taxon>Eukaryota</taxon>
        <taxon>Fungi</taxon>
        <taxon>Dikarya</taxon>
        <taxon>Ascomycota</taxon>
        <taxon>Pezizomycotina</taxon>
        <taxon>Sordariomycetes</taxon>
        <taxon>Sordariomycetidae</taxon>
        <taxon>Sordariales</taxon>
        <taxon>Podosporaceae</taxon>
        <taxon>Podospora</taxon>
    </lineage>
</organism>
<evidence type="ECO:0000313" key="2">
    <source>
        <dbReference type="Proteomes" id="UP001285441"/>
    </source>
</evidence>
<protein>
    <submittedName>
        <fullName evidence="1">Uncharacterized protein</fullName>
    </submittedName>
</protein>
<comment type="caution">
    <text evidence="1">The sequence shown here is derived from an EMBL/GenBank/DDBJ whole genome shotgun (WGS) entry which is preliminary data.</text>
</comment>